<dbReference type="InterPro" id="IPR004557">
    <property type="entry name" value="PrmC-related"/>
</dbReference>
<dbReference type="PROSITE" id="PS00092">
    <property type="entry name" value="N6_MTASE"/>
    <property type="match status" value="1"/>
</dbReference>
<dbReference type="Proteomes" id="UP000831768">
    <property type="component" value="Chromosome"/>
</dbReference>
<dbReference type="AlphaFoldDB" id="A0A8U0A5A8"/>
<dbReference type="GO" id="GO:0008757">
    <property type="term" value="F:S-adenosylmethionine-dependent methyltransferase activity"/>
    <property type="evidence" value="ECO:0007669"/>
    <property type="project" value="TreeGrafter"/>
</dbReference>
<proteinExistence type="inferred from homology"/>
<dbReference type="GO" id="GO:0008276">
    <property type="term" value="F:protein methyltransferase activity"/>
    <property type="evidence" value="ECO:0007669"/>
    <property type="project" value="TreeGrafter"/>
</dbReference>
<gene>
    <name evidence="6" type="ORF">MW046_01480</name>
</gene>
<feature type="domain" description="Methyltransferase small" evidence="5">
    <location>
        <begin position="21"/>
        <end position="101"/>
    </location>
</feature>
<sequence>MTDPREQRDVEQVYQPAEDSHLLATTACERIRADDWVLDVGTGSGYVASIVQERTEATVLGTDVNPHACQQAHSHGVDVVRTDLIDGICGSFDVVLCNPPYLPTDPDEEWDDWMEYALSGGPTGRAVINDFLDALGSVLDPSGRAYLVASTLSDLDAVAERADENGCETTVVGEESVPFETLVVLEITTKH</sequence>
<evidence type="ECO:0000256" key="4">
    <source>
        <dbReference type="ARBA" id="ARBA00022691"/>
    </source>
</evidence>
<dbReference type="CDD" id="cd02440">
    <property type="entry name" value="AdoMet_MTases"/>
    <property type="match status" value="1"/>
</dbReference>
<evidence type="ECO:0000313" key="6">
    <source>
        <dbReference type="EMBL" id="UPM43133.1"/>
    </source>
</evidence>
<evidence type="ECO:0000313" key="7">
    <source>
        <dbReference type="Proteomes" id="UP000831768"/>
    </source>
</evidence>
<dbReference type="GO" id="GO:0003676">
    <property type="term" value="F:nucleic acid binding"/>
    <property type="evidence" value="ECO:0007669"/>
    <property type="project" value="InterPro"/>
</dbReference>
<name>A0A8U0A5A8_9EURY</name>
<dbReference type="InterPro" id="IPR029063">
    <property type="entry name" value="SAM-dependent_MTases_sf"/>
</dbReference>
<keyword evidence="4" id="KW-0949">S-adenosyl-L-methionine</keyword>
<dbReference type="NCBIfam" id="NF011527">
    <property type="entry name" value="PRK14968.1-1"/>
    <property type="match status" value="1"/>
</dbReference>
<protein>
    <submittedName>
        <fullName evidence="6">Class I SAM-dependent methyltransferase</fullName>
    </submittedName>
</protein>
<keyword evidence="3" id="KW-0808">Transferase</keyword>
<organism evidence="6 7">
    <name type="scientific">Halocatena salina</name>
    <dbReference type="NCBI Taxonomy" id="2934340"/>
    <lineage>
        <taxon>Archaea</taxon>
        <taxon>Methanobacteriati</taxon>
        <taxon>Methanobacteriota</taxon>
        <taxon>Stenosarchaea group</taxon>
        <taxon>Halobacteria</taxon>
        <taxon>Halobacteriales</taxon>
        <taxon>Natronomonadaceae</taxon>
        <taxon>Halocatena</taxon>
    </lineage>
</organism>
<accession>A0A8U0A5A8</accession>
<evidence type="ECO:0000256" key="2">
    <source>
        <dbReference type="ARBA" id="ARBA00022603"/>
    </source>
</evidence>
<evidence type="ECO:0000259" key="5">
    <source>
        <dbReference type="Pfam" id="PF05175"/>
    </source>
</evidence>
<dbReference type="EMBL" id="CP096019">
    <property type="protein sequence ID" value="UPM43133.1"/>
    <property type="molecule type" value="Genomic_DNA"/>
</dbReference>
<dbReference type="Pfam" id="PF05175">
    <property type="entry name" value="MTS"/>
    <property type="match status" value="1"/>
</dbReference>
<dbReference type="RefSeq" id="WP_247993802.1">
    <property type="nucleotide sequence ID" value="NZ_CP096019.1"/>
</dbReference>
<dbReference type="PANTHER" id="PTHR45875:SF1">
    <property type="entry name" value="METHYLTRANSFERASE N6AMT1"/>
    <property type="match status" value="1"/>
</dbReference>
<dbReference type="InterPro" id="IPR002052">
    <property type="entry name" value="DNA_methylase_N6_adenine_CS"/>
</dbReference>
<keyword evidence="7" id="KW-1185">Reference proteome</keyword>
<keyword evidence="2 6" id="KW-0489">Methyltransferase</keyword>
<dbReference type="GO" id="GO:0032259">
    <property type="term" value="P:methylation"/>
    <property type="evidence" value="ECO:0007669"/>
    <property type="project" value="UniProtKB-KW"/>
</dbReference>
<dbReference type="Gene3D" id="3.40.50.150">
    <property type="entry name" value="Vaccinia Virus protein VP39"/>
    <property type="match status" value="1"/>
</dbReference>
<dbReference type="PANTHER" id="PTHR45875">
    <property type="entry name" value="METHYLTRANSFERASE N6AMT1"/>
    <property type="match status" value="1"/>
</dbReference>
<dbReference type="InterPro" id="IPR052190">
    <property type="entry name" value="Euk-Arch_PrmC-MTase"/>
</dbReference>
<dbReference type="KEGG" id="haad:MW046_01480"/>
<evidence type="ECO:0000256" key="1">
    <source>
        <dbReference type="ARBA" id="ARBA00006149"/>
    </source>
</evidence>
<comment type="similarity">
    <text evidence="1">Belongs to the eukaryotic/archaeal PrmC-related family.</text>
</comment>
<dbReference type="NCBIfam" id="TIGR00537">
    <property type="entry name" value="hemK_rel_arch"/>
    <property type="match status" value="1"/>
</dbReference>
<dbReference type="SUPFAM" id="SSF53335">
    <property type="entry name" value="S-adenosyl-L-methionine-dependent methyltransferases"/>
    <property type="match status" value="1"/>
</dbReference>
<reference evidence="6" key="1">
    <citation type="submission" date="2022-04" db="EMBL/GenBank/DDBJ databases">
        <title>Halocatena sp. nov., isolated from a salt lake.</title>
        <authorList>
            <person name="Cui H.-L."/>
        </authorList>
    </citation>
    <scope>NUCLEOTIDE SEQUENCE</scope>
    <source>
        <strain evidence="6">AD-1</strain>
    </source>
</reference>
<evidence type="ECO:0000256" key="3">
    <source>
        <dbReference type="ARBA" id="ARBA00022679"/>
    </source>
</evidence>
<dbReference type="InterPro" id="IPR007848">
    <property type="entry name" value="Small_mtfrase_dom"/>
</dbReference>
<dbReference type="GeneID" id="71926677"/>
<dbReference type="GO" id="GO:0035657">
    <property type="term" value="C:eRF1 methyltransferase complex"/>
    <property type="evidence" value="ECO:0007669"/>
    <property type="project" value="TreeGrafter"/>
</dbReference>